<evidence type="ECO:0000313" key="1">
    <source>
        <dbReference type="EMBL" id="BBF81066.1"/>
    </source>
</evidence>
<reference evidence="2" key="2">
    <citation type="journal article" date="2017" name="Plant Physiol. Biochem.">
        <title>Differential oxidative and antioxidative response of duckweed Lemna minor toward plant growth promoting/inhibiting bacteria.</title>
        <authorList>
            <person name="Ishizawa H."/>
            <person name="Kuroda M."/>
            <person name="Morikawa M."/>
            <person name="Ike M."/>
        </authorList>
    </citation>
    <scope>NUCLEOTIDE SEQUENCE [LARGE SCALE GENOMIC DNA]</scope>
    <source>
        <strain evidence="2">M6</strain>
    </source>
</reference>
<organism evidence="1 2">
    <name type="scientific">Asticcacaulis excentricus</name>
    <dbReference type="NCBI Taxonomy" id="78587"/>
    <lineage>
        <taxon>Bacteria</taxon>
        <taxon>Pseudomonadati</taxon>
        <taxon>Pseudomonadota</taxon>
        <taxon>Alphaproteobacteria</taxon>
        <taxon>Caulobacterales</taxon>
        <taxon>Caulobacteraceae</taxon>
        <taxon>Asticcacaulis</taxon>
    </lineage>
</organism>
<proteinExistence type="predicted"/>
<protein>
    <submittedName>
        <fullName evidence="1">Uncharacterized protein</fullName>
    </submittedName>
</protein>
<gene>
    <name evidence="1" type="ORF">EM6_1661</name>
</gene>
<dbReference type="AlphaFoldDB" id="A0A3G9G323"/>
<accession>A0A3G9G323</accession>
<reference evidence="2" key="1">
    <citation type="journal article" date="2017" name="Biotechnol. Biofuels">
        <title>Evaluation of environmental bacterial communities as a factor affecting the growth of duckweed Lemna minor.</title>
        <authorList>
            <person name="Ishizawa H."/>
            <person name="Kuroda M."/>
            <person name="Morikawa M."/>
            <person name="Ike M."/>
        </authorList>
    </citation>
    <scope>NUCLEOTIDE SEQUENCE [LARGE SCALE GENOMIC DNA]</scope>
    <source>
        <strain evidence="2">M6</strain>
    </source>
</reference>
<evidence type="ECO:0000313" key="2">
    <source>
        <dbReference type="Proteomes" id="UP000278756"/>
    </source>
</evidence>
<sequence length="40" mass="4746">MFRVTEKSIAKDNILIFLRSGGWWLKKGDTTCERRMVTEK</sequence>
<name>A0A3G9G323_9CAUL</name>
<dbReference type="EMBL" id="AP018827">
    <property type="protein sequence ID" value="BBF81066.1"/>
    <property type="molecule type" value="Genomic_DNA"/>
</dbReference>
<dbReference type="Proteomes" id="UP000278756">
    <property type="component" value="Chromosome 1"/>
</dbReference>